<evidence type="ECO:0000259" key="16">
    <source>
        <dbReference type="Pfam" id="PF02803"/>
    </source>
</evidence>
<dbReference type="GO" id="GO:0006635">
    <property type="term" value="P:fatty acid beta-oxidation"/>
    <property type="evidence" value="ECO:0007669"/>
    <property type="project" value="TreeGrafter"/>
</dbReference>
<gene>
    <name evidence="17" type="ORF">HN018_09440</name>
</gene>
<feature type="active site" description="Proton acceptor" evidence="13">
    <location>
        <position position="378"/>
    </location>
</feature>
<dbReference type="Pfam" id="PF00108">
    <property type="entry name" value="Thiolase_N"/>
    <property type="match status" value="1"/>
</dbReference>
<keyword evidence="18" id="KW-1185">Reference proteome</keyword>
<dbReference type="PANTHER" id="PTHR43853:SF8">
    <property type="entry name" value="3-KETOACYL-COA THIOLASE, PEROXISOMAL"/>
    <property type="match status" value="1"/>
</dbReference>
<feature type="domain" description="Thiolase C-terminal" evidence="16">
    <location>
        <begin position="270"/>
        <end position="390"/>
    </location>
</feature>
<dbReference type="PANTHER" id="PTHR43853">
    <property type="entry name" value="3-KETOACYL-COA THIOLASE, PEROXISOMAL"/>
    <property type="match status" value="1"/>
</dbReference>
<feature type="domain" description="Thiolase N-terminal" evidence="15">
    <location>
        <begin position="5"/>
        <end position="261"/>
    </location>
</feature>
<evidence type="ECO:0000256" key="1">
    <source>
        <dbReference type="ARBA" id="ARBA00004275"/>
    </source>
</evidence>
<proteinExistence type="inferred from homology"/>
<evidence type="ECO:0000256" key="12">
    <source>
        <dbReference type="ARBA" id="ARBA00037924"/>
    </source>
</evidence>
<dbReference type="Proteomes" id="UP000500767">
    <property type="component" value="Chromosome"/>
</dbReference>
<dbReference type="EMBL" id="CP053708">
    <property type="protein sequence ID" value="QKE90237.1"/>
    <property type="molecule type" value="Genomic_DNA"/>
</dbReference>
<dbReference type="Gene3D" id="3.40.47.10">
    <property type="match status" value="1"/>
</dbReference>
<feature type="active site" description="Acyl-thioester intermediate" evidence="13">
    <location>
        <position position="90"/>
    </location>
</feature>
<dbReference type="PROSITE" id="PS00099">
    <property type="entry name" value="THIOLASE_3"/>
    <property type="match status" value="1"/>
</dbReference>
<evidence type="ECO:0000256" key="8">
    <source>
        <dbReference type="ARBA" id="ARBA00023098"/>
    </source>
</evidence>
<evidence type="ECO:0000313" key="18">
    <source>
        <dbReference type="Proteomes" id="UP000500767"/>
    </source>
</evidence>
<evidence type="ECO:0000256" key="9">
    <source>
        <dbReference type="ARBA" id="ARBA00023140"/>
    </source>
</evidence>
<dbReference type="InterPro" id="IPR002155">
    <property type="entry name" value="Thiolase"/>
</dbReference>
<evidence type="ECO:0000256" key="14">
    <source>
        <dbReference type="RuleBase" id="RU003557"/>
    </source>
</evidence>
<evidence type="ECO:0000256" key="4">
    <source>
        <dbReference type="ARBA" id="ARBA00022679"/>
    </source>
</evidence>
<feature type="active site" description="Proton acceptor" evidence="13">
    <location>
        <position position="348"/>
    </location>
</feature>
<evidence type="ECO:0000256" key="10">
    <source>
        <dbReference type="ARBA" id="ARBA00023315"/>
    </source>
</evidence>
<dbReference type="PROSITE" id="PS00098">
    <property type="entry name" value="THIOLASE_1"/>
    <property type="match status" value="1"/>
</dbReference>
<dbReference type="AlphaFoldDB" id="A0A6M8HPL8"/>
<dbReference type="GO" id="GO:0003988">
    <property type="term" value="F:acetyl-CoA C-acyltransferase activity"/>
    <property type="evidence" value="ECO:0007669"/>
    <property type="project" value="UniProtKB-EC"/>
</dbReference>
<evidence type="ECO:0000256" key="6">
    <source>
        <dbReference type="ARBA" id="ARBA00022832"/>
    </source>
</evidence>
<dbReference type="FunFam" id="3.40.47.10:FF:000010">
    <property type="entry name" value="Acetyl-CoA acetyltransferase (Thiolase)"/>
    <property type="match status" value="1"/>
</dbReference>
<accession>A0A6M8HPL8</accession>
<dbReference type="InterPro" id="IPR020610">
    <property type="entry name" value="Thiolase_AS"/>
</dbReference>
<evidence type="ECO:0000256" key="13">
    <source>
        <dbReference type="PIRSR" id="PIRSR000429-1"/>
    </source>
</evidence>
<evidence type="ECO:0000259" key="15">
    <source>
        <dbReference type="Pfam" id="PF00108"/>
    </source>
</evidence>
<dbReference type="InterPro" id="IPR020613">
    <property type="entry name" value="Thiolase_CS"/>
</dbReference>
<dbReference type="InterPro" id="IPR050215">
    <property type="entry name" value="Thiolase-like_sf_Thiolase"/>
</dbReference>
<keyword evidence="9" id="KW-0576">Peroxisome</keyword>
<keyword evidence="6" id="KW-0276">Fatty acid metabolism</keyword>
<dbReference type="GO" id="GO:0010124">
    <property type="term" value="P:phenylacetate catabolic process"/>
    <property type="evidence" value="ECO:0007669"/>
    <property type="project" value="TreeGrafter"/>
</dbReference>
<dbReference type="GO" id="GO:0005737">
    <property type="term" value="C:cytoplasm"/>
    <property type="evidence" value="ECO:0007669"/>
    <property type="project" value="UniProtKB-ARBA"/>
</dbReference>
<comment type="pathway">
    <text evidence="2">Lipid metabolism.</text>
</comment>
<dbReference type="InterPro" id="IPR020616">
    <property type="entry name" value="Thiolase_N"/>
</dbReference>
<dbReference type="PIRSF" id="PIRSF000429">
    <property type="entry name" value="Ac-CoA_Ac_transf"/>
    <property type="match status" value="1"/>
</dbReference>
<comment type="similarity">
    <text evidence="3 14">Belongs to the thiolase-like superfamily. Thiolase family.</text>
</comment>
<dbReference type="PROSITE" id="PS00737">
    <property type="entry name" value="THIOLASE_2"/>
    <property type="match status" value="1"/>
</dbReference>
<dbReference type="InterPro" id="IPR020615">
    <property type="entry name" value="Thiolase_acyl_enz_int_AS"/>
</dbReference>
<dbReference type="EC" id="2.3.1.16" evidence="11"/>
<comment type="subcellular location">
    <subcellularLocation>
        <location evidence="1">Peroxisome</location>
    </subcellularLocation>
</comment>
<dbReference type="KEGG" id="lck:HN018_09440"/>
<dbReference type="Pfam" id="PF02803">
    <property type="entry name" value="Thiolase_C"/>
    <property type="match status" value="1"/>
</dbReference>
<keyword evidence="5" id="KW-0583">PHB biosynthesis</keyword>
<dbReference type="CDD" id="cd00751">
    <property type="entry name" value="thiolase"/>
    <property type="match status" value="1"/>
</dbReference>
<comment type="pathway">
    <text evidence="12">Metabolic intermediate biosynthesis; (R)-mevalonate biosynthesis; (R)-mevalonate from acetyl-CoA: step 1/3.</text>
</comment>
<evidence type="ECO:0000256" key="7">
    <source>
        <dbReference type="ARBA" id="ARBA00022946"/>
    </source>
</evidence>
<evidence type="ECO:0000313" key="17">
    <source>
        <dbReference type="EMBL" id="QKE90237.1"/>
    </source>
</evidence>
<protein>
    <recommendedName>
        <fullName evidence="11">acetyl-CoA C-acyltransferase</fullName>
        <ecNumber evidence="11">2.3.1.16</ecNumber>
    </recommendedName>
</protein>
<name>A0A6M8HPL8_9PROT</name>
<dbReference type="SUPFAM" id="SSF53901">
    <property type="entry name" value="Thiolase-like"/>
    <property type="match status" value="2"/>
</dbReference>
<reference evidence="17 18" key="1">
    <citation type="journal article" date="2014" name="World J. Microbiol. Biotechnol.">
        <title>Biodiversity and physiological characteristics of Antarctic and Arctic lichens-associated bacteria.</title>
        <authorList>
            <person name="Lee Y.M."/>
            <person name="Kim E.H."/>
            <person name="Lee H.K."/>
            <person name="Hong S.G."/>
        </authorList>
    </citation>
    <scope>NUCLEOTIDE SEQUENCE [LARGE SCALE GENOMIC DNA]</scope>
    <source>
        <strain evidence="17 18">PAMC 26569</strain>
    </source>
</reference>
<keyword evidence="4 14" id="KW-0808">Transferase</keyword>
<evidence type="ECO:0000256" key="11">
    <source>
        <dbReference type="ARBA" id="ARBA00024073"/>
    </source>
</evidence>
<dbReference type="InterPro" id="IPR020617">
    <property type="entry name" value="Thiolase_C"/>
</dbReference>
<keyword evidence="8" id="KW-0443">Lipid metabolism</keyword>
<dbReference type="InterPro" id="IPR016039">
    <property type="entry name" value="Thiolase-like"/>
</dbReference>
<evidence type="ECO:0000256" key="5">
    <source>
        <dbReference type="ARBA" id="ARBA00022752"/>
    </source>
</evidence>
<dbReference type="GO" id="GO:0042619">
    <property type="term" value="P:poly-hydroxybutyrate biosynthetic process"/>
    <property type="evidence" value="ECO:0007669"/>
    <property type="project" value="UniProtKB-KW"/>
</dbReference>
<organism evidence="17 18">
    <name type="scientific">Lichenicola cladoniae</name>
    <dbReference type="NCBI Taxonomy" id="1484109"/>
    <lineage>
        <taxon>Bacteria</taxon>
        <taxon>Pseudomonadati</taxon>
        <taxon>Pseudomonadota</taxon>
        <taxon>Alphaproteobacteria</taxon>
        <taxon>Acetobacterales</taxon>
        <taxon>Acetobacteraceae</taxon>
        <taxon>Lichenicola</taxon>
    </lineage>
</organism>
<dbReference type="NCBIfam" id="TIGR01930">
    <property type="entry name" value="AcCoA-C-Actrans"/>
    <property type="match status" value="1"/>
</dbReference>
<sequence>MREAVVVSTARTPIGRAYRGAFNITHGADLGGHVIRHAVARAGIARDEIEDVVLGCGRPEGATGGNIARQSALAAGLPDGVPGLTVSRMCSSGLQAIAIAAQRILQGEGDVYVAGGLESISLVQNEHTNTWRARSQTLLDHRPDIYMPMLETAELVAQRYGIGREVQDAYALESQVRTAAAHAAGRFDAEIVTLDTIKQVHANEEVREEPARLTRDEGARPETTAAGLAMLKPALRPDGTVTAGNASQLSDGASACVLMERALAEKRGLEILGVFRSFAIVGCAPDEMGIGPVLAVPKLLQRAGLQVADIDLWELNEAFAVQTVYCRDRLRIDPQRFNVNGGAVSIGHPYGMSGARMTGHALLEGARRGAKRAVVTMCIGGGMGAAALFELA</sequence>
<keyword evidence="10 14" id="KW-0012">Acyltransferase</keyword>
<keyword evidence="7" id="KW-0809">Transit peptide</keyword>
<dbReference type="RefSeq" id="WP_171834082.1">
    <property type="nucleotide sequence ID" value="NZ_CP053708.1"/>
</dbReference>
<evidence type="ECO:0000256" key="2">
    <source>
        <dbReference type="ARBA" id="ARBA00005189"/>
    </source>
</evidence>
<evidence type="ECO:0000256" key="3">
    <source>
        <dbReference type="ARBA" id="ARBA00010982"/>
    </source>
</evidence>